<dbReference type="InterPro" id="IPR000843">
    <property type="entry name" value="HTH_LacI"/>
</dbReference>
<name>A0A0R1W5N5_9LACO</name>
<keyword evidence="2" id="KW-0238">DNA-binding</keyword>
<keyword evidence="6" id="KW-1185">Reference proteome</keyword>
<dbReference type="SMART" id="SM00354">
    <property type="entry name" value="HTH_LACI"/>
    <property type="match status" value="1"/>
</dbReference>
<dbReference type="EMBL" id="AZGF01000005">
    <property type="protein sequence ID" value="KRM12773.1"/>
    <property type="molecule type" value="Genomic_DNA"/>
</dbReference>
<dbReference type="SUPFAM" id="SSF47413">
    <property type="entry name" value="lambda repressor-like DNA-binding domains"/>
    <property type="match status" value="1"/>
</dbReference>
<evidence type="ECO:0000313" key="6">
    <source>
        <dbReference type="Proteomes" id="UP000051820"/>
    </source>
</evidence>
<dbReference type="SUPFAM" id="SSF53822">
    <property type="entry name" value="Periplasmic binding protein-like I"/>
    <property type="match status" value="1"/>
</dbReference>
<gene>
    <name evidence="5" type="ORF">FD16_GL001951</name>
</gene>
<protein>
    <submittedName>
        <fullName evidence="5">LacI family transcriptional regulator</fullName>
    </submittedName>
</protein>
<dbReference type="InterPro" id="IPR010982">
    <property type="entry name" value="Lambda_DNA-bd_dom_sf"/>
</dbReference>
<dbReference type="Gene3D" id="1.10.260.40">
    <property type="entry name" value="lambda repressor-like DNA-binding domains"/>
    <property type="match status" value="1"/>
</dbReference>
<evidence type="ECO:0000259" key="4">
    <source>
        <dbReference type="PROSITE" id="PS50932"/>
    </source>
</evidence>
<organism evidence="5 6">
    <name type="scientific">Paucilactobacillus suebicus DSM 5007 = KCTC 3549</name>
    <dbReference type="NCBI Taxonomy" id="1423807"/>
    <lineage>
        <taxon>Bacteria</taxon>
        <taxon>Bacillati</taxon>
        <taxon>Bacillota</taxon>
        <taxon>Bacilli</taxon>
        <taxon>Lactobacillales</taxon>
        <taxon>Lactobacillaceae</taxon>
        <taxon>Paucilactobacillus</taxon>
    </lineage>
</organism>
<dbReference type="eggNOG" id="COG1609">
    <property type="taxonomic scope" value="Bacteria"/>
</dbReference>
<accession>A0A0R1W5N5</accession>
<dbReference type="OrthoDB" id="9788209at2"/>
<proteinExistence type="predicted"/>
<dbReference type="InterPro" id="IPR028082">
    <property type="entry name" value="Peripla_BP_I"/>
</dbReference>
<dbReference type="PROSITE" id="PS50932">
    <property type="entry name" value="HTH_LACI_2"/>
    <property type="match status" value="1"/>
</dbReference>
<evidence type="ECO:0000256" key="1">
    <source>
        <dbReference type="ARBA" id="ARBA00023015"/>
    </source>
</evidence>
<sequence length="310" mass="35219">MNLKSIAQKTGFSESTVSRALNNDPRISQKTTRIIQEMAEKMNYQKDFAAMNLNNQESNILGIVFPPDNFTNSNNPFYIEIIKQAAYVAAKHNYMISVILAANADDLAEKIDMMISQGKVRKYVMLYNLQNDPIINKLKRSKVNFVVVGDPKDVDVVFVDNDNVAVGKAVANKVMDQDRNARPLYIKSVQNWQFEIDRQAGLLDVFESYGTALSTTEFDDQSRSTKDLINQYDTIIVSSDDLLIKLYGLLDIKMKTRLISFNNSVYIKPISDKIISVDLHPHEMWSKAAELLFEPDFSDVKKANYVGYTI</sequence>
<dbReference type="AlphaFoldDB" id="A0A0R1W5N5"/>
<comment type="caution">
    <text evidence="5">The sequence shown here is derived from an EMBL/GenBank/DDBJ whole genome shotgun (WGS) entry which is preliminary data.</text>
</comment>
<dbReference type="CDD" id="cd01392">
    <property type="entry name" value="HTH_LacI"/>
    <property type="match status" value="1"/>
</dbReference>
<keyword evidence="1" id="KW-0805">Transcription regulation</keyword>
<dbReference type="PANTHER" id="PTHR30146:SF109">
    <property type="entry name" value="HTH-TYPE TRANSCRIPTIONAL REGULATOR GALS"/>
    <property type="match status" value="1"/>
</dbReference>
<evidence type="ECO:0000256" key="3">
    <source>
        <dbReference type="ARBA" id="ARBA00023163"/>
    </source>
</evidence>
<dbReference type="GO" id="GO:0003700">
    <property type="term" value="F:DNA-binding transcription factor activity"/>
    <property type="evidence" value="ECO:0007669"/>
    <property type="project" value="TreeGrafter"/>
</dbReference>
<evidence type="ECO:0000256" key="2">
    <source>
        <dbReference type="ARBA" id="ARBA00023125"/>
    </source>
</evidence>
<dbReference type="STRING" id="1423807.FD16_GL001951"/>
<dbReference type="RefSeq" id="WP_010621963.1">
    <property type="nucleotide sequence ID" value="NZ_AZGF01000005.1"/>
</dbReference>
<dbReference type="Pfam" id="PF00356">
    <property type="entry name" value="LacI"/>
    <property type="match status" value="1"/>
</dbReference>
<feature type="domain" description="HTH lacI-type" evidence="4">
    <location>
        <begin position="1"/>
        <end position="55"/>
    </location>
</feature>
<dbReference type="PANTHER" id="PTHR30146">
    <property type="entry name" value="LACI-RELATED TRANSCRIPTIONAL REPRESSOR"/>
    <property type="match status" value="1"/>
</dbReference>
<reference evidence="5 6" key="1">
    <citation type="journal article" date="2015" name="Genome Announc.">
        <title>Expanding the biotechnology potential of lactobacilli through comparative genomics of 213 strains and associated genera.</title>
        <authorList>
            <person name="Sun Z."/>
            <person name="Harris H.M."/>
            <person name="McCann A."/>
            <person name="Guo C."/>
            <person name="Argimon S."/>
            <person name="Zhang W."/>
            <person name="Yang X."/>
            <person name="Jeffery I.B."/>
            <person name="Cooney J.C."/>
            <person name="Kagawa T.F."/>
            <person name="Liu W."/>
            <person name="Song Y."/>
            <person name="Salvetti E."/>
            <person name="Wrobel A."/>
            <person name="Rasinkangas P."/>
            <person name="Parkhill J."/>
            <person name="Rea M.C."/>
            <person name="O'Sullivan O."/>
            <person name="Ritari J."/>
            <person name="Douillard F.P."/>
            <person name="Paul Ross R."/>
            <person name="Yang R."/>
            <person name="Briner A.E."/>
            <person name="Felis G.E."/>
            <person name="de Vos W.M."/>
            <person name="Barrangou R."/>
            <person name="Klaenhammer T.R."/>
            <person name="Caufield P.W."/>
            <person name="Cui Y."/>
            <person name="Zhang H."/>
            <person name="O'Toole P.W."/>
        </authorList>
    </citation>
    <scope>NUCLEOTIDE SEQUENCE [LARGE SCALE GENOMIC DNA]</scope>
    <source>
        <strain evidence="5 6">DSM 5007</strain>
    </source>
</reference>
<dbReference type="PATRIC" id="fig|1423807.3.peg.2004"/>
<dbReference type="Proteomes" id="UP000051820">
    <property type="component" value="Unassembled WGS sequence"/>
</dbReference>
<dbReference type="GO" id="GO:0000976">
    <property type="term" value="F:transcription cis-regulatory region binding"/>
    <property type="evidence" value="ECO:0007669"/>
    <property type="project" value="TreeGrafter"/>
</dbReference>
<dbReference type="Gene3D" id="3.40.50.2300">
    <property type="match status" value="2"/>
</dbReference>
<evidence type="ECO:0000313" key="5">
    <source>
        <dbReference type="EMBL" id="KRM12773.1"/>
    </source>
</evidence>
<keyword evidence="3" id="KW-0804">Transcription</keyword>